<gene>
    <name evidence="3" type="ORF">C8D89_11124</name>
</gene>
<name>A0A2U1F642_9PSEU</name>
<keyword evidence="4" id="KW-1185">Reference proteome</keyword>
<keyword evidence="1" id="KW-0732">Signal</keyword>
<dbReference type="AlphaFoldDB" id="A0A2U1F642"/>
<dbReference type="Gene3D" id="1.10.390.10">
    <property type="entry name" value="Neutral Protease Domain 2"/>
    <property type="match status" value="1"/>
</dbReference>
<dbReference type="Pfam" id="PF01433">
    <property type="entry name" value="Peptidase_M1"/>
    <property type="match status" value="1"/>
</dbReference>
<evidence type="ECO:0000256" key="1">
    <source>
        <dbReference type="SAM" id="SignalP"/>
    </source>
</evidence>
<dbReference type="InterPro" id="IPR027268">
    <property type="entry name" value="Peptidase_M4/M1_CTD_sf"/>
</dbReference>
<dbReference type="EMBL" id="QEKW01000011">
    <property type="protein sequence ID" value="PVZ07653.1"/>
    <property type="molecule type" value="Genomic_DNA"/>
</dbReference>
<feature type="chain" id="PRO_5038883583" evidence="1">
    <location>
        <begin position="27"/>
        <end position="473"/>
    </location>
</feature>
<accession>A0A2U1F642</accession>
<evidence type="ECO:0000259" key="2">
    <source>
        <dbReference type="Pfam" id="PF01433"/>
    </source>
</evidence>
<feature type="signal peptide" evidence="1">
    <location>
        <begin position="1"/>
        <end position="26"/>
    </location>
</feature>
<proteinExistence type="predicted"/>
<sequence>MTGVPRRRAGRRVAALVGALLLLALAACGSEGPPPRPDEGAWDRRPVVDLAFDVPSDLETVTGRETVAFTPDLAVCELVFRAWPNSPSPARQGNSLTVTGASVDGRPVAPVVRRAGAAENAPGTLVELPLPACVPAGTTVRAELAFTLRLGEDADERLGTSPSTRTAWWGSGYPLLAWVRGEGWAREDAVDIAGETATSEDFRLASLRVTTPNGVEVAGTGQPAGAEPGPRPGTTTHRFTAEAVRDVAVAVGRYQVLERDLGGTRLHLFTPVDGTRVPPEQWADIVATATERLVERFGPFPYPDLWVAVAPAQSSGIEFPTALQFGDTGEDALPALATHELAHQWFYGLVGNNQARDPWIDEAFATYAEELIAGDGDGPQDVPDRLDGDLGESMAFWGERSFGAYYRGVYQQGAAALLAAREDAGPERFDAAVRDYLAANAHQVVSPAEVAAAFRDLPEVTDRLRDAGALPAR</sequence>
<feature type="domain" description="Peptidase M1 membrane alanine aminopeptidase" evidence="2">
    <location>
        <begin position="336"/>
        <end position="375"/>
    </location>
</feature>
<dbReference type="GO" id="GO:0008270">
    <property type="term" value="F:zinc ion binding"/>
    <property type="evidence" value="ECO:0007669"/>
    <property type="project" value="InterPro"/>
</dbReference>
<evidence type="ECO:0000313" key="3">
    <source>
        <dbReference type="EMBL" id="PVZ07653.1"/>
    </source>
</evidence>
<dbReference type="RefSeq" id="WP_165825802.1">
    <property type="nucleotide sequence ID" value="NZ_QEKW01000011.1"/>
</dbReference>
<dbReference type="PROSITE" id="PS51257">
    <property type="entry name" value="PROKAR_LIPOPROTEIN"/>
    <property type="match status" value="1"/>
</dbReference>
<dbReference type="SUPFAM" id="SSF55486">
    <property type="entry name" value="Metalloproteases ('zincins'), catalytic domain"/>
    <property type="match status" value="1"/>
</dbReference>
<evidence type="ECO:0000313" key="4">
    <source>
        <dbReference type="Proteomes" id="UP000245639"/>
    </source>
</evidence>
<protein>
    <submittedName>
        <fullName evidence="3">Peptidase M1-like protein</fullName>
    </submittedName>
</protein>
<organism evidence="3 4">
    <name type="scientific">Actinomycetospora cinnamomea</name>
    <dbReference type="NCBI Taxonomy" id="663609"/>
    <lineage>
        <taxon>Bacteria</taxon>
        <taxon>Bacillati</taxon>
        <taxon>Actinomycetota</taxon>
        <taxon>Actinomycetes</taxon>
        <taxon>Pseudonocardiales</taxon>
        <taxon>Pseudonocardiaceae</taxon>
        <taxon>Actinomycetospora</taxon>
    </lineage>
</organism>
<dbReference type="InterPro" id="IPR014782">
    <property type="entry name" value="Peptidase_M1_dom"/>
</dbReference>
<comment type="caution">
    <text evidence="3">The sequence shown here is derived from an EMBL/GenBank/DDBJ whole genome shotgun (WGS) entry which is preliminary data.</text>
</comment>
<reference evidence="3 4" key="1">
    <citation type="submission" date="2018-04" db="EMBL/GenBank/DDBJ databases">
        <title>Genomic Encyclopedia of Type Strains, Phase IV (KMG-IV): sequencing the most valuable type-strain genomes for metagenomic binning, comparative biology and taxonomic classification.</title>
        <authorList>
            <person name="Goeker M."/>
        </authorList>
    </citation>
    <scope>NUCLEOTIDE SEQUENCE [LARGE SCALE GENOMIC DNA]</scope>
    <source>
        <strain evidence="3 4">DSM 45771</strain>
    </source>
</reference>
<dbReference type="Proteomes" id="UP000245639">
    <property type="component" value="Unassembled WGS sequence"/>
</dbReference>
<dbReference type="GO" id="GO:0008237">
    <property type="term" value="F:metallopeptidase activity"/>
    <property type="evidence" value="ECO:0007669"/>
    <property type="project" value="InterPro"/>
</dbReference>